<organism evidence="2">
    <name type="scientific">Actinokineospora fastidiosa</name>
    <dbReference type="NCBI Taxonomy" id="1816"/>
    <lineage>
        <taxon>Bacteria</taxon>
        <taxon>Bacillati</taxon>
        <taxon>Actinomycetota</taxon>
        <taxon>Actinomycetes</taxon>
        <taxon>Pseudonocardiales</taxon>
        <taxon>Pseudonocardiaceae</taxon>
        <taxon>Actinokineospora</taxon>
    </lineage>
</organism>
<accession>D7SA60</accession>
<dbReference type="Pfam" id="PF14028">
    <property type="entry name" value="Lant_dehydr_C"/>
    <property type="match status" value="1"/>
</dbReference>
<dbReference type="InterPro" id="IPR023809">
    <property type="entry name" value="Thiopep_bacteriocin_synth_dom"/>
</dbReference>
<reference evidence="2" key="2">
    <citation type="journal article" date="2011" name="Biotechnol. Lett.">
        <title>A simple reverse genetics approach to elucidating the biosynthetic pathway of nocathiacin.</title>
        <authorList>
            <person name="Wei M."/>
            <person name="Deng J."/>
            <person name="Wang S."/>
            <person name="Liu N."/>
            <person name="Chen Y."/>
        </authorList>
    </citation>
    <scope>NUCLEOTIDE SEQUENCE</scope>
    <source>
        <strain evidence="2">ATCC 202099</strain>
    </source>
</reference>
<evidence type="ECO:0000313" key="2">
    <source>
        <dbReference type="EMBL" id="ADH93701.1"/>
    </source>
</evidence>
<dbReference type="AlphaFoldDB" id="D7SA60"/>
<name>D7SA60_9PSEU</name>
<evidence type="ECO:0000259" key="1">
    <source>
        <dbReference type="Pfam" id="PF14028"/>
    </source>
</evidence>
<dbReference type="EMBL" id="HM236314">
    <property type="protein sequence ID" value="ADH93701.1"/>
    <property type="molecule type" value="Genomic_DNA"/>
</dbReference>
<sequence length="313" mass="33229">MTWTELVFPATQDEQPGLVAGVLAPLLADLDRPGLFLRELGPEGATRLLLQVRDAPPDLPTRTAALPVQPTAVRAATVAPLGGPVFDGPGLDETTRGFLADTAPVAVDLSTRPDRTGAALTLMTAHLAAVADPARSGDGPPLSFLSFRSHAEAFLATTRDPNAARHAFDTRYTDHRTTVKAAVRAILLDGDPGDAAPWSAAARAAKPRFTAGFACADLVAHTGYTRDYLRERTDFADNPFHSRAGASEQLQAYLGGDPSFLATRLLTSLLYVTLHSSGVSLMQRYFLCHAIAKACESIYHVDSMSLLADLAVG</sequence>
<feature type="domain" description="Thiopeptide-type bacteriocin biosynthesis" evidence="1">
    <location>
        <begin position="96"/>
        <end position="294"/>
    </location>
</feature>
<proteinExistence type="predicted"/>
<protein>
    <submittedName>
        <fullName evidence="2">NocC</fullName>
    </submittedName>
</protein>
<reference evidence="2" key="1">
    <citation type="submission" date="2010-05" db="EMBL/GenBank/DDBJ databases">
        <authorList>
            <person name="Wei M.C."/>
            <person name="Deng J."/>
            <person name="Wang S.Z."/>
            <person name="Liu N."/>
            <person name="Chen Y.J."/>
        </authorList>
    </citation>
    <scope>NUCLEOTIDE SEQUENCE</scope>
    <source>
        <strain evidence="2">ATCC 202099</strain>
    </source>
</reference>